<dbReference type="PROSITE" id="PS51201">
    <property type="entry name" value="RCK_N"/>
    <property type="match status" value="1"/>
</dbReference>
<dbReference type="EMBL" id="CP129970">
    <property type="protein sequence ID" value="WMN07961.1"/>
    <property type="molecule type" value="Genomic_DNA"/>
</dbReference>
<accession>A0AA49J9V9</accession>
<dbReference type="RefSeq" id="WP_308358279.1">
    <property type="nucleotide sequence ID" value="NZ_CP129968.2"/>
</dbReference>
<dbReference type="SUPFAM" id="SSF116726">
    <property type="entry name" value="TrkA C-terminal domain-like"/>
    <property type="match status" value="1"/>
</dbReference>
<dbReference type="InterPro" id="IPR036291">
    <property type="entry name" value="NAD(P)-bd_dom_sf"/>
</dbReference>
<proteinExistence type="predicted"/>
<protein>
    <submittedName>
        <fullName evidence="3">TrkA family potassium uptake protein</fullName>
    </submittedName>
</protein>
<dbReference type="GO" id="GO:0008324">
    <property type="term" value="F:monoatomic cation transmembrane transporter activity"/>
    <property type="evidence" value="ECO:0007669"/>
    <property type="project" value="InterPro"/>
</dbReference>
<keyword evidence="4" id="KW-1185">Reference proteome</keyword>
<sequence>MTNRFAVIGLGQFGESIARTLSDSGAEVLAIDIDLDKVEAIKDDVAYAVALDSTDVKALKAQNIQDMDAVVVAIGENFEGLLLTTVLLLELEVERIIARAANAQQRMILEKMGISEILSPEETVGKTVAEMLLHPNMKSFLPLPDDYEIVEINTPTRVVDQTISEIGLREKYNLNLITVKRLYDEKVDGQLQQVEHIIGVPRADTFLKETDIMIILGKSKDVNKFIEVNK</sequence>
<gene>
    <name evidence="2" type="ORF">QYS47_14545</name>
    <name evidence="3" type="ORF">QYS48_30525</name>
</gene>
<dbReference type="InterPro" id="IPR003148">
    <property type="entry name" value="RCK_N"/>
</dbReference>
<dbReference type="Gene3D" id="3.30.70.1450">
    <property type="entry name" value="Regulator of K+ conductance, C-terminal domain"/>
    <property type="match status" value="1"/>
</dbReference>
<dbReference type="InterPro" id="IPR036721">
    <property type="entry name" value="RCK_C_sf"/>
</dbReference>
<dbReference type="Pfam" id="PF02254">
    <property type="entry name" value="TrkA_N"/>
    <property type="match status" value="1"/>
</dbReference>
<dbReference type="GO" id="GO:0006813">
    <property type="term" value="P:potassium ion transport"/>
    <property type="evidence" value="ECO:0007669"/>
    <property type="project" value="InterPro"/>
</dbReference>
<name>A0AA51N7Z1_9BACT</name>
<dbReference type="Proteomes" id="UP001244443">
    <property type="component" value="Chromosome"/>
</dbReference>
<reference evidence="3 4" key="1">
    <citation type="submission" date="2023-08" db="EMBL/GenBank/DDBJ databases">
        <title>Comparative genomics and taxonomic characterization of three novel marine species of genus Marivirga.</title>
        <authorList>
            <person name="Muhammad N."/>
            <person name="Kim S.-G."/>
        </authorList>
    </citation>
    <scope>NUCLEOTIDE SEQUENCE [LARGE SCALE GENOMIC DNA]</scope>
    <source>
        <strain evidence="3 4">ABR2-2</strain>
        <strain evidence="2">BKB1-2</strain>
    </source>
</reference>
<dbReference type="SUPFAM" id="SSF51735">
    <property type="entry name" value="NAD(P)-binding Rossmann-fold domains"/>
    <property type="match status" value="1"/>
</dbReference>
<dbReference type="PANTHER" id="PTHR43833">
    <property type="entry name" value="POTASSIUM CHANNEL PROTEIN 2-RELATED-RELATED"/>
    <property type="match status" value="1"/>
</dbReference>
<evidence type="ECO:0000313" key="2">
    <source>
        <dbReference type="EMBL" id="WKK78793.2"/>
    </source>
</evidence>
<dbReference type="PANTHER" id="PTHR43833:SF7">
    <property type="entry name" value="KTR SYSTEM POTASSIUM UPTAKE PROTEIN C"/>
    <property type="match status" value="1"/>
</dbReference>
<evidence type="ECO:0000313" key="3">
    <source>
        <dbReference type="EMBL" id="WMN07961.1"/>
    </source>
</evidence>
<feature type="domain" description="RCK N-terminal" evidence="1">
    <location>
        <begin position="2"/>
        <end position="119"/>
    </location>
</feature>
<dbReference type="AlphaFoldDB" id="A0AA51N7Z1"/>
<dbReference type="Pfam" id="PF02080">
    <property type="entry name" value="TrkA_C"/>
    <property type="match status" value="1"/>
</dbReference>
<dbReference type="InterPro" id="IPR050721">
    <property type="entry name" value="Trk_Ktr_HKT_K-transport"/>
</dbReference>
<accession>A0AA51N7Z1</accession>
<dbReference type="Gene3D" id="3.40.50.720">
    <property type="entry name" value="NAD(P)-binding Rossmann-like Domain"/>
    <property type="match status" value="1"/>
</dbReference>
<evidence type="ECO:0000313" key="4">
    <source>
        <dbReference type="Proteomes" id="UP001244443"/>
    </source>
</evidence>
<dbReference type="InterPro" id="IPR006037">
    <property type="entry name" value="RCK_C"/>
</dbReference>
<dbReference type="Proteomes" id="UP001232019">
    <property type="component" value="Chromosome"/>
</dbReference>
<dbReference type="KEGG" id="marp:QYS47_14545"/>
<organism evidence="3 4">
    <name type="scientific">Marivirga arenosa</name>
    <dbReference type="NCBI Taxonomy" id="3059076"/>
    <lineage>
        <taxon>Bacteria</taxon>
        <taxon>Pseudomonadati</taxon>
        <taxon>Bacteroidota</taxon>
        <taxon>Cytophagia</taxon>
        <taxon>Cytophagales</taxon>
        <taxon>Marivirgaceae</taxon>
        <taxon>Marivirga</taxon>
    </lineage>
</organism>
<evidence type="ECO:0000259" key="1">
    <source>
        <dbReference type="PROSITE" id="PS51201"/>
    </source>
</evidence>
<dbReference type="EMBL" id="CP129968">
    <property type="protein sequence ID" value="WKK78793.2"/>
    <property type="molecule type" value="Genomic_DNA"/>
</dbReference>